<sequence length="142" mass="15704">MEELEEKAHGRLSEEDFELLFGERWAKLKAVGVINNALIDGYGQKASADDDSHGLFDEKEQARLILERYDARRAPASIKRRRKGKAAEDGKDHAAKVGLGDASAHGRGEGQGLGSRSTSFDQKQEPDAPTSPYQPDDLERRL</sequence>
<dbReference type="RefSeq" id="WP_377817536.1">
    <property type="nucleotide sequence ID" value="NZ_JBHSLU010000067.1"/>
</dbReference>
<evidence type="ECO:0000313" key="3">
    <source>
        <dbReference type="Proteomes" id="UP001596060"/>
    </source>
</evidence>
<dbReference type="Proteomes" id="UP001596060">
    <property type="component" value="Unassembled WGS sequence"/>
</dbReference>
<dbReference type="EMBL" id="JBHSLU010000067">
    <property type="protein sequence ID" value="MFC5507626.1"/>
    <property type="molecule type" value="Genomic_DNA"/>
</dbReference>
<feature type="compositionally biased region" description="Basic and acidic residues" evidence="1">
    <location>
        <begin position="85"/>
        <end position="95"/>
    </location>
</feature>
<accession>A0ABW0P5M8</accession>
<feature type="region of interest" description="Disordered" evidence="1">
    <location>
        <begin position="76"/>
        <end position="142"/>
    </location>
</feature>
<keyword evidence="3" id="KW-1185">Reference proteome</keyword>
<gene>
    <name evidence="2" type="ORF">ACFPN9_20495</name>
</gene>
<comment type="caution">
    <text evidence="2">The sequence shown here is derived from an EMBL/GenBank/DDBJ whole genome shotgun (WGS) entry which is preliminary data.</text>
</comment>
<reference evidence="3" key="1">
    <citation type="journal article" date="2019" name="Int. J. Syst. Evol. Microbiol.">
        <title>The Global Catalogue of Microorganisms (GCM) 10K type strain sequencing project: providing services to taxonomists for standard genome sequencing and annotation.</title>
        <authorList>
            <consortium name="The Broad Institute Genomics Platform"/>
            <consortium name="The Broad Institute Genome Sequencing Center for Infectious Disease"/>
            <person name="Wu L."/>
            <person name="Ma J."/>
        </authorList>
    </citation>
    <scope>NUCLEOTIDE SEQUENCE [LARGE SCALE GENOMIC DNA]</scope>
    <source>
        <strain evidence="3">CCUG 43117</strain>
    </source>
</reference>
<proteinExistence type="predicted"/>
<evidence type="ECO:0000256" key="1">
    <source>
        <dbReference type="SAM" id="MobiDB-lite"/>
    </source>
</evidence>
<protein>
    <submittedName>
        <fullName evidence="2">Uncharacterized protein</fullName>
    </submittedName>
</protein>
<organism evidence="2 3">
    <name type="scientific">Bosea massiliensis</name>
    <dbReference type="NCBI Taxonomy" id="151419"/>
    <lineage>
        <taxon>Bacteria</taxon>
        <taxon>Pseudomonadati</taxon>
        <taxon>Pseudomonadota</taxon>
        <taxon>Alphaproteobacteria</taxon>
        <taxon>Hyphomicrobiales</taxon>
        <taxon>Boseaceae</taxon>
        <taxon>Bosea</taxon>
    </lineage>
</organism>
<name>A0ABW0P5M8_9HYPH</name>
<evidence type="ECO:0000313" key="2">
    <source>
        <dbReference type="EMBL" id="MFC5507626.1"/>
    </source>
</evidence>